<accession>A0A830FLX0</accession>
<keyword evidence="1" id="KW-0812">Transmembrane</keyword>
<name>A0A830FLX0_9EURY</name>
<dbReference type="Pfam" id="PF24107">
    <property type="entry name" value="DUF7382"/>
    <property type="match status" value="1"/>
</dbReference>
<gene>
    <name evidence="3" type="ORF">GCM10009039_28370</name>
</gene>
<dbReference type="RefSeq" id="WP_188980071.1">
    <property type="nucleotide sequence ID" value="NZ_BMPG01000004.1"/>
</dbReference>
<evidence type="ECO:0000313" key="3">
    <source>
        <dbReference type="EMBL" id="GGL68696.1"/>
    </source>
</evidence>
<dbReference type="SUPFAM" id="SSF49373">
    <property type="entry name" value="Invasin/intimin cell-adhesion fragments"/>
    <property type="match status" value="1"/>
</dbReference>
<organism evidence="3 4">
    <name type="scientific">Halocalculus aciditolerans</name>
    <dbReference type="NCBI Taxonomy" id="1383812"/>
    <lineage>
        <taxon>Archaea</taxon>
        <taxon>Methanobacteriati</taxon>
        <taxon>Methanobacteriota</taxon>
        <taxon>Stenosarchaea group</taxon>
        <taxon>Halobacteria</taxon>
        <taxon>Halobacteriales</taxon>
        <taxon>Halobacteriaceae</taxon>
        <taxon>Halocalculus</taxon>
    </lineage>
</organism>
<comment type="caution">
    <text evidence="3">The sequence shown here is derived from an EMBL/GenBank/DDBJ whole genome shotgun (WGS) entry which is preliminary data.</text>
</comment>
<protein>
    <recommendedName>
        <fullName evidence="2">DUF7382 domain-containing protein</fullName>
    </recommendedName>
</protein>
<dbReference type="PROSITE" id="PS51257">
    <property type="entry name" value="PROKAR_LIPOPROTEIN"/>
    <property type="match status" value="1"/>
</dbReference>
<keyword evidence="4" id="KW-1185">Reference proteome</keyword>
<dbReference type="OrthoDB" id="300879at2157"/>
<evidence type="ECO:0000313" key="4">
    <source>
        <dbReference type="Proteomes" id="UP000607197"/>
    </source>
</evidence>
<dbReference type="InterPro" id="IPR055806">
    <property type="entry name" value="DUF7382"/>
</dbReference>
<dbReference type="AlphaFoldDB" id="A0A830FLX0"/>
<dbReference type="Proteomes" id="UP000607197">
    <property type="component" value="Unassembled WGS sequence"/>
</dbReference>
<keyword evidence="1" id="KW-1133">Transmembrane helix</keyword>
<evidence type="ECO:0000259" key="2">
    <source>
        <dbReference type="Pfam" id="PF24107"/>
    </source>
</evidence>
<keyword evidence="1" id="KW-0472">Membrane</keyword>
<dbReference type="InterPro" id="IPR008964">
    <property type="entry name" value="Invasin/intimin_cell_adhesion"/>
</dbReference>
<dbReference type="EMBL" id="BMPG01000004">
    <property type="protein sequence ID" value="GGL68696.1"/>
    <property type="molecule type" value="Genomic_DNA"/>
</dbReference>
<proteinExistence type="predicted"/>
<feature type="domain" description="DUF7382" evidence="2">
    <location>
        <begin position="46"/>
        <end position="110"/>
    </location>
</feature>
<dbReference type="Gene3D" id="2.60.40.10">
    <property type="entry name" value="Immunoglobulins"/>
    <property type="match status" value="1"/>
</dbReference>
<reference evidence="3" key="2">
    <citation type="submission" date="2020-09" db="EMBL/GenBank/DDBJ databases">
        <authorList>
            <person name="Sun Q."/>
            <person name="Ohkuma M."/>
        </authorList>
    </citation>
    <scope>NUCLEOTIDE SEQUENCE</scope>
    <source>
        <strain evidence="3">JCM 19596</strain>
    </source>
</reference>
<evidence type="ECO:0000256" key="1">
    <source>
        <dbReference type="SAM" id="Phobius"/>
    </source>
</evidence>
<feature type="transmembrane region" description="Helical" evidence="1">
    <location>
        <begin position="20"/>
        <end position="40"/>
    </location>
</feature>
<reference evidence="3" key="1">
    <citation type="journal article" date="2014" name="Int. J. Syst. Evol. Microbiol.">
        <title>Complete genome sequence of Corynebacterium casei LMG S-19264T (=DSM 44701T), isolated from a smear-ripened cheese.</title>
        <authorList>
            <consortium name="US DOE Joint Genome Institute (JGI-PGF)"/>
            <person name="Walter F."/>
            <person name="Albersmeier A."/>
            <person name="Kalinowski J."/>
            <person name="Ruckert C."/>
        </authorList>
    </citation>
    <scope>NUCLEOTIDE SEQUENCE</scope>
    <source>
        <strain evidence="3">JCM 19596</strain>
    </source>
</reference>
<dbReference type="InterPro" id="IPR013783">
    <property type="entry name" value="Ig-like_fold"/>
</dbReference>
<sequence length="150" mass="15577">MDLRLSELRGDERAIEGLPVRLVVAFVVGVACLSVMLNLVSGVNTLAASELGAQPTPDVVHPGSRELDVRAVDANGDPVAGVTVVLKPGTARLDDGIAVAKTNENGVASLDVTPRLRANQQEGTLDVTLKPPSGSYTDNRQNTGVLVVEG</sequence>